<dbReference type="GeneID" id="79719236"/>
<dbReference type="InParanoid" id="M9SB36"/>
<name>M9SB36_METAX</name>
<evidence type="ECO:0000313" key="2">
    <source>
        <dbReference type="Proteomes" id="UP000012672"/>
    </source>
</evidence>
<gene>
    <name evidence="1" type="ORF">MMALV_07930</name>
</gene>
<reference evidence="1 2" key="1">
    <citation type="journal article" date="2012" name="J. Bacteriol.">
        <title>Genome sequence of 'Candidatus Methanomethylophilus alvus' Mx1201, a methanogenic archaeon from the human gut belonging to a seventh order of methanogens.</title>
        <authorList>
            <person name="Borrel G."/>
            <person name="Harris H.M."/>
            <person name="Tottey W."/>
            <person name="Mihajlovski A."/>
            <person name="Parisot N."/>
            <person name="Peyretaillade E."/>
            <person name="Peyret P."/>
            <person name="Gribaldo S."/>
            <person name="O'Toole P.W."/>
            <person name="Brugere J.F."/>
        </authorList>
    </citation>
    <scope>NUCLEOTIDE SEQUENCE [LARGE SCALE GENOMIC DNA]</scope>
    <source>
        <strain evidence="1 2">Mx1201</strain>
    </source>
</reference>
<sequence length="40" mass="4481">MVRRRDAGFYTSREGDTTASITVRILENDGTTYTQTGARL</sequence>
<proteinExistence type="predicted"/>
<dbReference type="HOGENOM" id="CLU_3282660_0_0_2"/>
<dbReference type="EMBL" id="CP004049">
    <property type="protein sequence ID" value="AGI85531.1"/>
    <property type="molecule type" value="Genomic_DNA"/>
</dbReference>
<organism evidence="1 2">
    <name type="scientific">Methanomethylophilus alvi (strain Mx1201)</name>
    <dbReference type="NCBI Taxonomy" id="1236689"/>
    <lineage>
        <taxon>Archaea</taxon>
        <taxon>Methanobacteriati</taxon>
        <taxon>Thermoplasmatota</taxon>
        <taxon>Thermoplasmata</taxon>
        <taxon>Methanomassiliicoccales</taxon>
        <taxon>Methanomethylophilaceae</taxon>
        <taxon>Methanomethylophilus</taxon>
    </lineage>
</organism>
<dbReference type="Proteomes" id="UP000012672">
    <property type="component" value="Chromosome"/>
</dbReference>
<dbReference type="STRING" id="1236689.MMALV_07930"/>
<evidence type="ECO:0000313" key="1">
    <source>
        <dbReference type="EMBL" id="AGI85531.1"/>
    </source>
</evidence>
<dbReference type="AlphaFoldDB" id="M9SB36"/>
<protein>
    <submittedName>
        <fullName evidence="1">Uncharacterized protein</fullName>
    </submittedName>
</protein>
<dbReference type="RefSeq" id="WP_015504678.1">
    <property type="nucleotide sequence ID" value="NC_020913.1"/>
</dbReference>
<accession>M9SB36</accession>
<keyword evidence="2" id="KW-1185">Reference proteome</keyword>
<dbReference type="KEGG" id="max:MMALV_07930"/>